<keyword evidence="3" id="KW-1185">Reference proteome</keyword>
<organism evidence="2 3">
    <name type="scientific">Sphaerimonospora thailandensis</name>
    <dbReference type="NCBI Taxonomy" id="795644"/>
    <lineage>
        <taxon>Bacteria</taxon>
        <taxon>Bacillati</taxon>
        <taxon>Actinomycetota</taxon>
        <taxon>Actinomycetes</taxon>
        <taxon>Streptosporangiales</taxon>
        <taxon>Streptosporangiaceae</taxon>
        <taxon>Sphaerimonospora</taxon>
    </lineage>
</organism>
<dbReference type="AlphaFoldDB" id="A0A8J3RAD8"/>
<name>A0A8J3RAD8_9ACTN</name>
<comment type="caution">
    <text evidence="2">The sequence shown here is derived from an EMBL/GenBank/DDBJ whole genome shotgun (WGS) entry which is preliminary data.</text>
</comment>
<sequence length="332" mass="36275">MARIRSIKPELWSSPGMRGLDPWARLLFIAMWNWADDSGRGTANPRELAGFAFPHDEEISSVDVRRMLGELRRAFGVVFYEVGGRPYYWIPSWEKHQKIDKRSGAKYPAPEDGEPWDPNPGKSTHKPSDQPEQPQSEKPAETSAEPPESSAEPAGSSALEVGTGEQGNRGTGEKTPVTAVGGLTVRTARANATAPSAQPITSLAARSLIASIPRYRDAPGWARKRHLIPMAQAALDTGFGPSAITRYAHLVADEGRFLERQHIPEFREVLRRLSRDATLEGLCHGCGQQTCACPTPTVDDRPWTSADQADLEATLDHFGLTPDDLPTEGAHA</sequence>
<proteinExistence type="predicted"/>
<gene>
    <name evidence="2" type="ORF">Mth01_25550</name>
</gene>
<dbReference type="RefSeq" id="WP_204016021.1">
    <property type="nucleotide sequence ID" value="NZ_BOOG01000021.1"/>
</dbReference>
<dbReference type="Proteomes" id="UP000610966">
    <property type="component" value="Unassembled WGS sequence"/>
</dbReference>
<dbReference type="EMBL" id="BOOG01000021">
    <property type="protein sequence ID" value="GIH70302.1"/>
    <property type="molecule type" value="Genomic_DNA"/>
</dbReference>
<evidence type="ECO:0000313" key="2">
    <source>
        <dbReference type="EMBL" id="GIH70302.1"/>
    </source>
</evidence>
<reference evidence="2" key="1">
    <citation type="submission" date="2021-01" db="EMBL/GenBank/DDBJ databases">
        <title>Whole genome shotgun sequence of Sphaerimonospora thailandensis NBRC 107569.</title>
        <authorList>
            <person name="Komaki H."/>
            <person name="Tamura T."/>
        </authorList>
    </citation>
    <scope>NUCLEOTIDE SEQUENCE</scope>
    <source>
        <strain evidence="2">NBRC 107569</strain>
    </source>
</reference>
<evidence type="ECO:0000256" key="1">
    <source>
        <dbReference type="SAM" id="MobiDB-lite"/>
    </source>
</evidence>
<feature type="region of interest" description="Disordered" evidence="1">
    <location>
        <begin position="101"/>
        <end position="177"/>
    </location>
</feature>
<evidence type="ECO:0000313" key="3">
    <source>
        <dbReference type="Proteomes" id="UP000610966"/>
    </source>
</evidence>
<protein>
    <submittedName>
        <fullName evidence="2">Uncharacterized protein</fullName>
    </submittedName>
</protein>
<feature type="compositionally biased region" description="Low complexity" evidence="1">
    <location>
        <begin position="141"/>
        <end position="160"/>
    </location>
</feature>
<accession>A0A8J3RAD8</accession>